<gene>
    <name evidence="1" type="ORF">GQ55_7G089800</name>
</gene>
<name>A0A2T7CT98_9POAL</name>
<sequence>MADPAACLTDYLLMVSQLPVKSLCRAKRVSRRRRGLISHPDHRGRLSQTLAGFIHSTSNGSWRFTNLWEAQRPALVCCPFSFMPGYEDVTIVDSCNGLLLCRASKTELSSPGASATPCCHVVCNPATRTWHVLPDSISGCFDSYNELRPARLGFDPTVSPHFHVFEFVGSEDGGWEEETHIFKGSLSVIFNGVLHLVTIDFTVVAVNVEVESWWVVPVPDDELQNWDCYEAWEPCFLGRYKGNLCYINECYFDTDIAIWFLEDYAADEWVLKHRVSIQLMTENIATPARSGCYNLITIHPHCNWILYVTGCDKTLMAYDMERDEVHVIQNLGSGCILPCIPYVPFYGSH</sequence>
<dbReference type="STRING" id="1504633.A0A2T7CT98"/>
<dbReference type="Proteomes" id="UP000244336">
    <property type="component" value="Chromosome 7"/>
</dbReference>
<dbReference type="PANTHER" id="PTHR35546:SF80">
    <property type="entry name" value="F-BOX DOMAIN CONTAINING PROTEIN EXPRESSED"/>
    <property type="match status" value="1"/>
</dbReference>
<dbReference type="AlphaFoldDB" id="A0A2T7CT98"/>
<organism evidence="1 2">
    <name type="scientific">Panicum hallii var. hallii</name>
    <dbReference type="NCBI Taxonomy" id="1504633"/>
    <lineage>
        <taxon>Eukaryota</taxon>
        <taxon>Viridiplantae</taxon>
        <taxon>Streptophyta</taxon>
        <taxon>Embryophyta</taxon>
        <taxon>Tracheophyta</taxon>
        <taxon>Spermatophyta</taxon>
        <taxon>Magnoliopsida</taxon>
        <taxon>Liliopsida</taxon>
        <taxon>Poales</taxon>
        <taxon>Poaceae</taxon>
        <taxon>PACMAD clade</taxon>
        <taxon>Panicoideae</taxon>
        <taxon>Panicodae</taxon>
        <taxon>Paniceae</taxon>
        <taxon>Panicinae</taxon>
        <taxon>Panicum</taxon>
        <taxon>Panicum sect. Panicum</taxon>
    </lineage>
</organism>
<accession>A0A2T7CT98</accession>
<reference evidence="1 2" key="1">
    <citation type="submission" date="2018-04" db="EMBL/GenBank/DDBJ databases">
        <title>WGS assembly of Panicum hallii var. hallii HAL2.</title>
        <authorList>
            <person name="Lovell J."/>
            <person name="Jenkins J."/>
            <person name="Lowry D."/>
            <person name="Mamidi S."/>
            <person name="Sreedasyam A."/>
            <person name="Weng X."/>
            <person name="Barry K."/>
            <person name="Bonette J."/>
            <person name="Campitelli B."/>
            <person name="Daum C."/>
            <person name="Gordon S."/>
            <person name="Gould B."/>
            <person name="Lipzen A."/>
            <person name="MacQueen A."/>
            <person name="Palacio-Mejia J."/>
            <person name="Plott C."/>
            <person name="Shakirov E."/>
            <person name="Shu S."/>
            <person name="Yoshinaga Y."/>
            <person name="Zane M."/>
            <person name="Rokhsar D."/>
            <person name="Grimwood J."/>
            <person name="Schmutz J."/>
            <person name="Juenger T."/>
        </authorList>
    </citation>
    <scope>NUCLEOTIDE SEQUENCE [LARGE SCALE GENOMIC DNA]</scope>
    <source>
        <strain evidence="2">cv. HAL2</strain>
    </source>
</reference>
<evidence type="ECO:0008006" key="3">
    <source>
        <dbReference type="Google" id="ProtNLM"/>
    </source>
</evidence>
<keyword evidence="2" id="KW-1185">Reference proteome</keyword>
<protein>
    <recommendedName>
        <fullName evidence="3">F-box associated domain-containing protein</fullName>
    </recommendedName>
</protein>
<dbReference type="PANTHER" id="PTHR35546">
    <property type="entry name" value="F-BOX PROTEIN INTERACTION DOMAIN PROTEIN-RELATED"/>
    <property type="match status" value="1"/>
</dbReference>
<evidence type="ECO:0000313" key="1">
    <source>
        <dbReference type="EMBL" id="PUZ46576.1"/>
    </source>
</evidence>
<proteinExistence type="predicted"/>
<evidence type="ECO:0000313" key="2">
    <source>
        <dbReference type="Proteomes" id="UP000244336"/>
    </source>
</evidence>
<dbReference type="EMBL" id="CM009755">
    <property type="protein sequence ID" value="PUZ46576.1"/>
    <property type="molecule type" value="Genomic_DNA"/>
</dbReference>
<dbReference type="InterPro" id="IPR055290">
    <property type="entry name" value="At3g26010-like"/>
</dbReference>
<dbReference type="Gramene" id="PUZ46576">
    <property type="protein sequence ID" value="PUZ46576"/>
    <property type="gene ID" value="GQ55_7G089800"/>
</dbReference>
<dbReference type="OrthoDB" id="605328at2759"/>